<dbReference type="SUPFAM" id="SSF56349">
    <property type="entry name" value="DNA breaking-rejoining enzymes"/>
    <property type="match status" value="1"/>
</dbReference>
<name>A0A6M1TVP7_9RHOB</name>
<evidence type="ECO:0000256" key="1">
    <source>
        <dbReference type="ARBA" id="ARBA00008857"/>
    </source>
</evidence>
<evidence type="ECO:0008006" key="6">
    <source>
        <dbReference type="Google" id="ProtNLM"/>
    </source>
</evidence>
<dbReference type="GO" id="GO:0003677">
    <property type="term" value="F:DNA binding"/>
    <property type="evidence" value="ECO:0007669"/>
    <property type="project" value="InterPro"/>
</dbReference>
<dbReference type="Proteomes" id="UP000474758">
    <property type="component" value="Unassembled WGS sequence"/>
</dbReference>
<dbReference type="EMBL" id="JAALFE010000012">
    <property type="protein sequence ID" value="NGQ91777.1"/>
    <property type="molecule type" value="Genomic_DNA"/>
</dbReference>
<evidence type="ECO:0000256" key="3">
    <source>
        <dbReference type="ARBA" id="ARBA00023172"/>
    </source>
</evidence>
<evidence type="ECO:0000256" key="2">
    <source>
        <dbReference type="ARBA" id="ARBA00022908"/>
    </source>
</evidence>
<comment type="caution">
    <text evidence="4">The sequence shown here is derived from an EMBL/GenBank/DDBJ whole genome shotgun (WGS) entry which is preliminary data.</text>
</comment>
<keyword evidence="3" id="KW-0233">DNA recombination</keyword>
<dbReference type="InterPro" id="IPR038488">
    <property type="entry name" value="Integrase_DNA-bd_sf"/>
</dbReference>
<keyword evidence="2" id="KW-0229">DNA integration</keyword>
<comment type="similarity">
    <text evidence="1">Belongs to the 'phage' integrase family.</text>
</comment>
<dbReference type="PANTHER" id="PTHR30629:SF2">
    <property type="entry name" value="PROPHAGE INTEGRASE INTS-RELATED"/>
    <property type="match status" value="1"/>
</dbReference>
<proteinExistence type="inferred from homology"/>
<protein>
    <recommendedName>
        <fullName evidence="6">Integrase family protein</fullName>
    </recommendedName>
</protein>
<reference evidence="4 5" key="1">
    <citation type="submission" date="2020-02" db="EMBL/GenBank/DDBJ databases">
        <title>Rhodobacter translucens sp. nov., a novel bacterium isolated from activated sludge.</title>
        <authorList>
            <person name="Liu J."/>
        </authorList>
    </citation>
    <scope>NUCLEOTIDE SEQUENCE [LARGE SCALE GENOMIC DNA]</scope>
    <source>
        <strain evidence="4 5">HX-7-19</strain>
    </source>
</reference>
<dbReference type="Gene3D" id="1.10.443.10">
    <property type="entry name" value="Intergrase catalytic core"/>
    <property type="match status" value="1"/>
</dbReference>
<keyword evidence="5" id="KW-1185">Reference proteome</keyword>
<dbReference type="InterPro" id="IPR050808">
    <property type="entry name" value="Phage_Integrase"/>
</dbReference>
<dbReference type="RefSeq" id="WP_165050711.1">
    <property type="nucleotide sequence ID" value="NZ_JAALFE010000012.1"/>
</dbReference>
<dbReference type="InterPro" id="IPR013762">
    <property type="entry name" value="Integrase-like_cat_sf"/>
</dbReference>
<dbReference type="GO" id="GO:0006310">
    <property type="term" value="P:DNA recombination"/>
    <property type="evidence" value="ECO:0007669"/>
    <property type="project" value="UniProtKB-KW"/>
</dbReference>
<dbReference type="PANTHER" id="PTHR30629">
    <property type="entry name" value="PROPHAGE INTEGRASE"/>
    <property type="match status" value="1"/>
</dbReference>
<evidence type="ECO:0000313" key="5">
    <source>
        <dbReference type="Proteomes" id="UP000474758"/>
    </source>
</evidence>
<evidence type="ECO:0000313" key="4">
    <source>
        <dbReference type="EMBL" id="NGQ91777.1"/>
    </source>
</evidence>
<accession>A0A6M1TVP7</accession>
<dbReference type="Gene3D" id="3.30.160.390">
    <property type="entry name" value="Integrase, DNA-binding domain"/>
    <property type="match status" value="1"/>
</dbReference>
<organism evidence="4 5">
    <name type="scientific">Paragemmobacter kunshanensis</name>
    <dbReference type="NCBI Taxonomy" id="2583234"/>
    <lineage>
        <taxon>Bacteria</taxon>
        <taxon>Pseudomonadati</taxon>
        <taxon>Pseudomonadota</taxon>
        <taxon>Alphaproteobacteria</taxon>
        <taxon>Rhodobacterales</taxon>
        <taxon>Paracoccaceae</taxon>
        <taxon>Paragemmobacter</taxon>
    </lineage>
</organism>
<gene>
    <name evidence="4" type="ORF">G5V65_12800</name>
</gene>
<sequence length="441" mass="48866">MSTHIFSESQTVRLTKAIADKATTDATKRIELRDSVVSGLVLRVSPTGLRRYVCKISVGGKTPTIALGSPDKVDLEKVRIQAREKILSVKRHTLKYGPRSACRVTLRQLILEATPILAKRRIGGKIWSLREHRKTPDAVGTLENVFHTVLDEPVRELDLETINDVVTGGHNVTAPGSASRGLSYLRTLFDWAANRGKFAKMGSGRKVPIELPEVQNIHKPGEPRRRERTLNTKEAGLVWREVTKPDAGIGHSIHRFIMCTASRRGPVATIRCGDINPIDGTWTFVAKGGATKTIGLSPSIIAWVTSLPSYDRNKLGAYLFPNSEGGPFCDWDAATKAIQEATGTMNWTRHDLRRTAASALESYVDDDFPHHELLSHANPGDGHLKAKAVVDRLMTKPHQSGIGLTYRPETDPGIEKSMRKRTRAATARLERYYEECAMMVE</sequence>
<dbReference type="GO" id="GO:0015074">
    <property type="term" value="P:DNA integration"/>
    <property type="evidence" value="ECO:0007669"/>
    <property type="project" value="UniProtKB-KW"/>
</dbReference>
<dbReference type="AlphaFoldDB" id="A0A6M1TVP7"/>
<dbReference type="InterPro" id="IPR011010">
    <property type="entry name" value="DNA_brk_join_enz"/>
</dbReference>